<accession>A0ABW3GV22</accession>
<evidence type="ECO:0000256" key="7">
    <source>
        <dbReference type="SAM" id="Phobius"/>
    </source>
</evidence>
<feature type="transmembrane region" description="Helical" evidence="7">
    <location>
        <begin position="137"/>
        <end position="159"/>
    </location>
</feature>
<sequence>MKTVFSYARPYKIPIIIALCLTFLELSVELIQPLLIAKIIDDGITARDSSVVITWGSIMMGLAVLAFVSGIVNSYFSAHVAQSFAYDVRSATFRHLQKMTLATFLTFQSSSLITRLTNDVTIIQNFLFMSLRIMTRAPLVVIGSLIMAFFVNVQLALLLLVTAPFLAIFLWVMVKQGVSIFASVQRRLDRVNRMAQENLRAMRLVKAYLRHAFETSRFNRVAEALQKDTVRALRTMELILPVLLFFMNASLMAVLWFGAKQIQTSSIQVGELVAVLNYGLRMTGAFSMFSFLIMIFSRAKASSERIEEVLVVESLEDVQKERGDLPHWERLRFHDVSFSYKGSDRQALRNINFELKRGETLAIMGATGSGKSTLVQLIPRLFTPTSGEIVLGEQPLQRWSLSQLRELIGYVPQQSLLFTGTIADNLRWGAPDATDDELIEATTNAQIHDAIQAFPNGYDTVIGQKGVNLSGGQKQRISIARALIRKPELLILDDSTSALDIQTEQRFLNALQTLDVTTIIITQKVMTAERADAILLLEDGQVVDYGTSEQLAKRSKLYQRLIASQKESEGNENE</sequence>
<dbReference type="InterPro" id="IPR003593">
    <property type="entry name" value="AAA+_ATPase"/>
</dbReference>
<dbReference type="SUPFAM" id="SSF52540">
    <property type="entry name" value="P-loop containing nucleoside triphosphate hydrolases"/>
    <property type="match status" value="1"/>
</dbReference>
<feature type="domain" description="ABC transporter" evidence="8">
    <location>
        <begin position="331"/>
        <end position="564"/>
    </location>
</feature>
<dbReference type="SMART" id="SM00382">
    <property type="entry name" value="AAA"/>
    <property type="match status" value="1"/>
</dbReference>
<feature type="transmembrane region" description="Helical" evidence="7">
    <location>
        <begin position="278"/>
        <end position="296"/>
    </location>
</feature>
<keyword evidence="6 7" id="KW-0472">Membrane</keyword>
<dbReference type="InterPro" id="IPR036640">
    <property type="entry name" value="ABC1_TM_sf"/>
</dbReference>
<evidence type="ECO:0000256" key="3">
    <source>
        <dbReference type="ARBA" id="ARBA00022741"/>
    </source>
</evidence>
<evidence type="ECO:0000256" key="6">
    <source>
        <dbReference type="ARBA" id="ARBA00023136"/>
    </source>
</evidence>
<evidence type="ECO:0000256" key="4">
    <source>
        <dbReference type="ARBA" id="ARBA00022840"/>
    </source>
</evidence>
<dbReference type="SUPFAM" id="SSF90123">
    <property type="entry name" value="ABC transporter transmembrane region"/>
    <property type="match status" value="1"/>
</dbReference>
<evidence type="ECO:0000313" key="10">
    <source>
        <dbReference type="EMBL" id="MFD0942265.1"/>
    </source>
</evidence>
<dbReference type="Pfam" id="PF00005">
    <property type="entry name" value="ABC_tran"/>
    <property type="match status" value="1"/>
</dbReference>
<feature type="transmembrane region" description="Helical" evidence="7">
    <location>
        <begin position="238"/>
        <end position="258"/>
    </location>
</feature>
<evidence type="ECO:0000259" key="9">
    <source>
        <dbReference type="PROSITE" id="PS50929"/>
    </source>
</evidence>
<feature type="domain" description="ABC transmembrane type-1" evidence="9">
    <location>
        <begin position="16"/>
        <end position="298"/>
    </location>
</feature>
<keyword evidence="11" id="KW-1185">Reference proteome</keyword>
<dbReference type="InterPro" id="IPR003439">
    <property type="entry name" value="ABC_transporter-like_ATP-bd"/>
</dbReference>
<dbReference type="PANTHER" id="PTHR43394">
    <property type="entry name" value="ATP-DEPENDENT PERMEASE MDL1, MITOCHONDRIAL"/>
    <property type="match status" value="1"/>
</dbReference>
<dbReference type="CDD" id="cd18548">
    <property type="entry name" value="ABC_6TM_Tm287_like"/>
    <property type="match status" value="1"/>
</dbReference>
<gene>
    <name evidence="10" type="ORF">ACFQ0V_00475</name>
</gene>
<dbReference type="InterPro" id="IPR027417">
    <property type="entry name" value="P-loop_NTPase"/>
</dbReference>
<keyword evidence="2 7" id="KW-0812">Transmembrane</keyword>
<evidence type="ECO:0000256" key="2">
    <source>
        <dbReference type="ARBA" id="ARBA00022692"/>
    </source>
</evidence>
<dbReference type="Proteomes" id="UP001596976">
    <property type="component" value="Unassembled WGS sequence"/>
</dbReference>
<evidence type="ECO:0000256" key="1">
    <source>
        <dbReference type="ARBA" id="ARBA00004651"/>
    </source>
</evidence>
<dbReference type="EMBL" id="JBHTJF010000001">
    <property type="protein sequence ID" value="MFD0942265.1"/>
    <property type="molecule type" value="Genomic_DNA"/>
</dbReference>
<reference evidence="11" key="1">
    <citation type="journal article" date="2019" name="Int. J. Syst. Evol. Microbiol.">
        <title>The Global Catalogue of Microorganisms (GCM) 10K type strain sequencing project: providing services to taxonomists for standard genome sequencing and annotation.</title>
        <authorList>
            <consortium name="The Broad Institute Genomics Platform"/>
            <consortium name="The Broad Institute Genome Sequencing Center for Infectious Disease"/>
            <person name="Wu L."/>
            <person name="Ma J."/>
        </authorList>
    </citation>
    <scope>NUCLEOTIDE SEQUENCE [LARGE SCALE GENOMIC DNA]</scope>
    <source>
        <strain evidence="11">CCUG 63563</strain>
    </source>
</reference>
<comment type="subcellular location">
    <subcellularLocation>
        <location evidence="1">Cell membrane</location>
        <topology evidence="1">Multi-pass membrane protein</topology>
    </subcellularLocation>
</comment>
<dbReference type="InterPro" id="IPR017871">
    <property type="entry name" value="ABC_transporter-like_CS"/>
</dbReference>
<dbReference type="RefSeq" id="WP_381008638.1">
    <property type="nucleotide sequence ID" value="NZ_JBHTJF010000001.1"/>
</dbReference>
<dbReference type="Pfam" id="PF00664">
    <property type="entry name" value="ABC_membrane"/>
    <property type="match status" value="1"/>
</dbReference>
<dbReference type="PROSITE" id="PS50893">
    <property type="entry name" value="ABC_TRANSPORTER_2"/>
    <property type="match status" value="1"/>
</dbReference>
<evidence type="ECO:0000313" key="11">
    <source>
        <dbReference type="Proteomes" id="UP001596976"/>
    </source>
</evidence>
<keyword evidence="5 7" id="KW-1133">Transmembrane helix</keyword>
<evidence type="ECO:0000256" key="5">
    <source>
        <dbReference type="ARBA" id="ARBA00022989"/>
    </source>
</evidence>
<comment type="caution">
    <text evidence="10">The sequence shown here is derived from an EMBL/GenBank/DDBJ whole genome shotgun (WGS) entry which is preliminary data.</text>
</comment>
<dbReference type="PANTHER" id="PTHR43394:SF1">
    <property type="entry name" value="ATP-BINDING CASSETTE SUB-FAMILY B MEMBER 10, MITOCHONDRIAL"/>
    <property type="match status" value="1"/>
</dbReference>
<feature type="transmembrane region" description="Helical" evidence="7">
    <location>
        <begin position="12"/>
        <end position="31"/>
    </location>
</feature>
<keyword evidence="4 10" id="KW-0067">ATP-binding</keyword>
<dbReference type="Gene3D" id="1.20.1560.10">
    <property type="entry name" value="ABC transporter type 1, transmembrane domain"/>
    <property type="match status" value="1"/>
</dbReference>
<protein>
    <submittedName>
        <fullName evidence="10">ABC transporter ATP-binding protein</fullName>
    </submittedName>
</protein>
<dbReference type="InterPro" id="IPR011527">
    <property type="entry name" value="ABC1_TM_dom"/>
</dbReference>
<feature type="transmembrane region" description="Helical" evidence="7">
    <location>
        <begin position="165"/>
        <end position="184"/>
    </location>
</feature>
<evidence type="ECO:0000259" key="8">
    <source>
        <dbReference type="PROSITE" id="PS50893"/>
    </source>
</evidence>
<dbReference type="PROSITE" id="PS00211">
    <property type="entry name" value="ABC_TRANSPORTER_1"/>
    <property type="match status" value="1"/>
</dbReference>
<dbReference type="Gene3D" id="3.40.50.300">
    <property type="entry name" value="P-loop containing nucleotide triphosphate hydrolases"/>
    <property type="match status" value="1"/>
</dbReference>
<proteinExistence type="predicted"/>
<name>A0ABW3GV22_9BACL</name>
<dbReference type="InterPro" id="IPR039421">
    <property type="entry name" value="Type_1_exporter"/>
</dbReference>
<keyword evidence="3" id="KW-0547">Nucleotide-binding</keyword>
<dbReference type="GO" id="GO:0005524">
    <property type="term" value="F:ATP binding"/>
    <property type="evidence" value="ECO:0007669"/>
    <property type="project" value="UniProtKB-KW"/>
</dbReference>
<organism evidence="10 11">
    <name type="scientific">Savagea faecisuis</name>
    <dbReference type="NCBI Taxonomy" id="1274803"/>
    <lineage>
        <taxon>Bacteria</taxon>
        <taxon>Bacillati</taxon>
        <taxon>Bacillota</taxon>
        <taxon>Bacilli</taxon>
        <taxon>Bacillales</taxon>
        <taxon>Caryophanaceae</taxon>
        <taxon>Savagea</taxon>
    </lineage>
</organism>
<dbReference type="PROSITE" id="PS50929">
    <property type="entry name" value="ABC_TM1F"/>
    <property type="match status" value="1"/>
</dbReference>
<feature type="transmembrane region" description="Helical" evidence="7">
    <location>
        <begin position="52"/>
        <end position="76"/>
    </location>
</feature>